<keyword evidence="2" id="KW-1185">Reference proteome</keyword>
<dbReference type="Proteomes" id="UP001199816">
    <property type="component" value="Unassembled WGS sequence"/>
</dbReference>
<evidence type="ECO:0000313" key="1">
    <source>
        <dbReference type="EMBL" id="MCD2425792.1"/>
    </source>
</evidence>
<evidence type="ECO:0000313" key="2">
    <source>
        <dbReference type="Proteomes" id="UP001199816"/>
    </source>
</evidence>
<sequence length="111" mass="11896">MQKTGKVAYCPGNGLFFPVMSPAGDVREMSIVFPGPFRRPGNEGDDNSIIAENGQSGLLPGKQAVLSRDVSRRGCPGNEYCIPRSLSGDPGMKEKKTGKAVYCRETGITFP</sequence>
<accession>A0ABS8PZT4</accession>
<reference evidence="1 2" key="1">
    <citation type="submission" date="2021-11" db="EMBL/GenBank/DDBJ databases">
        <title>Genomic of Niabella pedocola.</title>
        <authorList>
            <person name="Wu T."/>
        </authorList>
    </citation>
    <scope>NUCLEOTIDE SEQUENCE [LARGE SCALE GENOMIC DNA]</scope>
    <source>
        <strain evidence="1 2">JCM 31011</strain>
    </source>
</reference>
<dbReference type="EMBL" id="JAJNEC010000007">
    <property type="protein sequence ID" value="MCD2425792.1"/>
    <property type="molecule type" value="Genomic_DNA"/>
</dbReference>
<protein>
    <submittedName>
        <fullName evidence="1">Uncharacterized protein</fullName>
    </submittedName>
</protein>
<gene>
    <name evidence="1" type="ORF">LQ567_23615</name>
</gene>
<dbReference type="RefSeq" id="WP_231008367.1">
    <property type="nucleotide sequence ID" value="NZ_JAJNEC010000007.1"/>
</dbReference>
<comment type="caution">
    <text evidence="1">The sequence shown here is derived from an EMBL/GenBank/DDBJ whole genome shotgun (WGS) entry which is preliminary data.</text>
</comment>
<proteinExistence type="predicted"/>
<name>A0ABS8PZT4_9BACT</name>
<organism evidence="1 2">
    <name type="scientific">Niabella pedocola</name>
    <dbReference type="NCBI Taxonomy" id="1752077"/>
    <lineage>
        <taxon>Bacteria</taxon>
        <taxon>Pseudomonadati</taxon>
        <taxon>Bacteroidota</taxon>
        <taxon>Chitinophagia</taxon>
        <taxon>Chitinophagales</taxon>
        <taxon>Chitinophagaceae</taxon>
        <taxon>Niabella</taxon>
    </lineage>
</organism>